<dbReference type="GO" id="GO:0016887">
    <property type="term" value="F:ATP hydrolysis activity"/>
    <property type="evidence" value="ECO:0007669"/>
    <property type="project" value="InterPro"/>
</dbReference>
<keyword evidence="2" id="KW-0472">Membrane</keyword>
<feature type="transmembrane region" description="Helical" evidence="2">
    <location>
        <begin position="41"/>
        <end position="60"/>
    </location>
</feature>
<dbReference type="OrthoDB" id="2110130at2759"/>
<keyword evidence="1" id="KW-0677">Repeat</keyword>
<dbReference type="Gene3D" id="3.40.50.300">
    <property type="entry name" value="P-loop containing nucleotide triphosphate hydrolases"/>
    <property type="match status" value="2"/>
</dbReference>
<dbReference type="Pfam" id="PF00005">
    <property type="entry name" value="ABC_tran"/>
    <property type="match status" value="1"/>
</dbReference>
<dbReference type="InterPro" id="IPR050611">
    <property type="entry name" value="ABCF"/>
</dbReference>
<protein>
    <recommendedName>
        <fullName evidence="3">ABC transporter domain-containing protein</fullName>
    </recommendedName>
</protein>
<dbReference type="AlphaFoldDB" id="A0A3S5FC06"/>
<feature type="domain" description="ABC transporter" evidence="3">
    <location>
        <begin position="202"/>
        <end position="330"/>
    </location>
</feature>
<dbReference type="PROSITE" id="PS00211">
    <property type="entry name" value="ABC_TRANSPORTER_1"/>
    <property type="match status" value="1"/>
</dbReference>
<dbReference type="PANTHER" id="PTHR19211">
    <property type="entry name" value="ATP-BINDING TRANSPORT PROTEIN-RELATED"/>
    <property type="match status" value="1"/>
</dbReference>
<dbReference type="EMBL" id="CAAALY010006440">
    <property type="protein sequence ID" value="VEL09482.1"/>
    <property type="molecule type" value="Genomic_DNA"/>
</dbReference>
<dbReference type="PANTHER" id="PTHR19211:SF14">
    <property type="entry name" value="ATP-BINDING CASSETTE SUB-FAMILY F MEMBER 1"/>
    <property type="match status" value="1"/>
</dbReference>
<accession>A0A3S5FC06</accession>
<dbReference type="Proteomes" id="UP000784294">
    <property type="component" value="Unassembled WGS sequence"/>
</dbReference>
<evidence type="ECO:0000313" key="5">
    <source>
        <dbReference type="Proteomes" id="UP000784294"/>
    </source>
</evidence>
<dbReference type="CDD" id="cd03221">
    <property type="entry name" value="ABCF_EF-3"/>
    <property type="match status" value="1"/>
</dbReference>
<reference evidence="4" key="1">
    <citation type="submission" date="2018-11" db="EMBL/GenBank/DDBJ databases">
        <authorList>
            <consortium name="Pathogen Informatics"/>
        </authorList>
    </citation>
    <scope>NUCLEOTIDE SEQUENCE</scope>
</reference>
<dbReference type="InterPro" id="IPR003439">
    <property type="entry name" value="ABC_transporter-like_ATP-bd"/>
</dbReference>
<evidence type="ECO:0000256" key="2">
    <source>
        <dbReference type="SAM" id="Phobius"/>
    </source>
</evidence>
<dbReference type="SUPFAM" id="SSF52540">
    <property type="entry name" value="P-loop containing nucleoside triphosphate hydrolases"/>
    <property type="match status" value="1"/>
</dbReference>
<evidence type="ECO:0000313" key="4">
    <source>
        <dbReference type="EMBL" id="VEL09482.1"/>
    </source>
</evidence>
<keyword evidence="2" id="KW-0812">Transmembrane</keyword>
<sequence length="350" mass="39620">MHRKIYYLQSWSKTLLIVSHDQSFLDNVCTDIIHLDEKKLFYYRGNYTSTLLFGLAMITISSRRILQQIMSVGNHACHLRPPFLAATHSFKAMFTQRKREQLKLYEKQEKRLRELKISGRSTKQATANVQREALTRKQAKCKATLEMSISGEKTSSSIALIEKPKAYIVKFHFPNPPLMLPPLLGLYNASFAYPNQRSLFVNLNFGVDMTTRISIVGPNGVGKSTFLKLLTGELEPTSGQRQYNHRLKIGKYDQHSADHLTMSETPTQYLTRLFNLPYQESRATLGKFGLESHAHIIPIADLSGGQKSRVAFAELSRRAPDILILDEPTNNLDIESIDALADAINEFTGG</sequence>
<dbReference type="FunFam" id="3.40.50.300:FF:001092">
    <property type="entry name" value="ATP-binding cassette sub-family F member 2"/>
    <property type="match status" value="1"/>
</dbReference>
<gene>
    <name evidence="4" type="ORF">PXEA_LOCUS2922</name>
</gene>
<dbReference type="GO" id="GO:0005524">
    <property type="term" value="F:ATP binding"/>
    <property type="evidence" value="ECO:0007669"/>
    <property type="project" value="InterPro"/>
</dbReference>
<evidence type="ECO:0000259" key="3">
    <source>
        <dbReference type="Pfam" id="PF00005"/>
    </source>
</evidence>
<keyword evidence="2" id="KW-1133">Transmembrane helix</keyword>
<dbReference type="InterPro" id="IPR017871">
    <property type="entry name" value="ABC_transporter-like_CS"/>
</dbReference>
<keyword evidence="5" id="KW-1185">Reference proteome</keyword>
<proteinExistence type="predicted"/>
<dbReference type="InterPro" id="IPR027417">
    <property type="entry name" value="P-loop_NTPase"/>
</dbReference>
<name>A0A3S5FC06_9PLAT</name>
<organism evidence="4 5">
    <name type="scientific">Protopolystoma xenopodis</name>
    <dbReference type="NCBI Taxonomy" id="117903"/>
    <lineage>
        <taxon>Eukaryota</taxon>
        <taxon>Metazoa</taxon>
        <taxon>Spiralia</taxon>
        <taxon>Lophotrochozoa</taxon>
        <taxon>Platyhelminthes</taxon>
        <taxon>Monogenea</taxon>
        <taxon>Polyopisthocotylea</taxon>
        <taxon>Polystomatidea</taxon>
        <taxon>Polystomatidae</taxon>
        <taxon>Protopolystoma</taxon>
    </lineage>
</organism>
<comment type="caution">
    <text evidence="4">The sequence shown here is derived from an EMBL/GenBank/DDBJ whole genome shotgun (WGS) entry which is preliminary data.</text>
</comment>
<evidence type="ECO:0000256" key="1">
    <source>
        <dbReference type="ARBA" id="ARBA00022737"/>
    </source>
</evidence>